<sequence>KLEQCVEFETRKLQELQQTFESDWVEFRNTQKSRKLIDHFHIDVPPWLPIKSTGQTNEKYSSPNRQTFVYNADEISLEALLDPSFRPMTTSTSPQQVYPTNYHSAPHSLANVIPNIRYDRASFDPSIDIPANQPFSTLPTRRRRPQSNQLPISLPFSSATATRTRFSPNTAKVVQSPVTSHAPALLRSTGGYRLQSWHSWPGVELTDDEQFFKLSNDSEHILF</sequence>
<protein>
    <submittedName>
        <fullName evidence="2">Uncharacterized protein</fullName>
    </submittedName>
</protein>
<keyword evidence="3" id="KW-1185">Reference proteome</keyword>
<reference evidence="2" key="1">
    <citation type="submission" date="2021-02" db="EMBL/GenBank/DDBJ databases">
        <authorList>
            <person name="Nowell W R."/>
        </authorList>
    </citation>
    <scope>NUCLEOTIDE SEQUENCE</scope>
</reference>
<proteinExistence type="predicted"/>
<comment type="caution">
    <text evidence="2">The sequence shown here is derived from an EMBL/GenBank/DDBJ whole genome shotgun (WGS) entry which is preliminary data.</text>
</comment>
<feature type="non-terminal residue" evidence="2">
    <location>
        <position position="1"/>
    </location>
</feature>
<evidence type="ECO:0000313" key="3">
    <source>
        <dbReference type="Proteomes" id="UP000663828"/>
    </source>
</evidence>
<feature type="region of interest" description="Disordered" evidence="1">
    <location>
        <begin position="130"/>
        <end position="153"/>
    </location>
</feature>
<dbReference type="Proteomes" id="UP000663828">
    <property type="component" value="Unassembled WGS sequence"/>
</dbReference>
<accession>A0A816FPD8</accession>
<dbReference type="EMBL" id="CAJNOR010011842">
    <property type="protein sequence ID" value="CAF1664068.1"/>
    <property type="molecule type" value="Genomic_DNA"/>
</dbReference>
<evidence type="ECO:0000256" key="1">
    <source>
        <dbReference type="SAM" id="MobiDB-lite"/>
    </source>
</evidence>
<name>A0A816FPD8_ADIRI</name>
<gene>
    <name evidence="2" type="ORF">XAT740_LOCUS57434</name>
</gene>
<evidence type="ECO:0000313" key="2">
    <source>
        <dbReference type="EMBL" id="CAF1664068.1"/>
    </source>
</evidence>
<organism evidence="2 3">
    <name type="scientific">Adineta ricciae</name>
    <name type="common">Rotifer</name>
    <dbReference type="NCBI Taxonomy" id="249248"/>
    <lineage>
        <taxon>Eukaryota</taxon>
        <taxon>Metazoa</taxon>
        <taxon>Spiralia</taxon>
        <taxon>Gnathifera</taxon>
        <taxon>Rotifera</taxon>
        <taxon>Eurotatoria</taxon>
        <taxon>Bdelloidea</taxon>
        <taxon>Adinetida</taxon>
        <taxon>Adinetidae</taxon>
        <taxon>Adineta</taxon>
    </lineage>
</organism>
<dbReference type="AlphaFoldDB" id="A0A816FPD8"/>